<dbReference type="InterPro" id="IPR020946">
    <property type="entry name" value="Flavin_mOase-like"/>
</dbReference>
<evidence type="ECO:0000256" key="3">
    <source>
        <dbReference type="ARBA" id="ARBA00022827"/>
    </source>
</evidence>
<keyword evidence="6" id="KW-1133">Transmembrane helix</keyword>
<organism evidence="7 8">
    <name type="scientific">Hyaloscypha hepaticicola</name>
    <dbReference type="NCBI Taxonomy" id="2082293"/>
    <lineage>
        <taxon>Eukaryota</taxon>
        <taxon>Fungi</taxon>
        <taxon>Dikarya</taxon>
        <taxon>Ascomycota</taxon>
        <taxon>Pezizomycotina</taxon>
        <taxon>Leotiomycetes</taxon>
        <taxon>Helotiales</taxon>
        <taxon>Hyaloscyphaceae</taxon>
        <taxon>Hyaloscypha</taxon>
    </lineage>
</organism>
<dbReference type="AlphaFoldDB" id="A0A2J6PEB1"/>
<keyword evidence="5" id="KW-0560">Oxidoreductase</keyword>
<dbReference type="InterPro" id="IPR000960">
    <property type="entry name" value="Flavin_mOase"/>
</dbReference>
<keyword evidence="6" id="KW-0472">Membrane</keyword>
<feature type="transmembrane region" description="Helical" evidence="6">
    <location>
        <begin position="548"/>
        <end position="572"/>
    </location>
</feature>
<dbReference type="STRING" id="1745343.A0A2J6PEB1"/>
<reference evidence="7 8" key="1">
    <citation type="submission" date="2016-05" db="EMBL/GenBank/DDBJ databases">
        <title>A degradative enzymes factory behind the ericoid mycorrhizal symbiosis.</title>
        <authorList>
            <consortium name="DOE Joint Genome Institute"/>
            <person name="Martino E."/>
            <person name="Morin E."/>
            <person name="Grelet G."/>
            <person name="Kuo A."/>
            <person name="Kohler A."/>
            <person name="Daghino S."/>
            <person name="Barry K."/>
            <person name="Choi C."/>
            <person name="Cichocki N."/>
            <person name="Clum A."/>
            <person name="Copeland A."/>
            <person name="Hainaut M."/>
            <person name="Haridas S."/>
            <person name="Labutti K."/>
            <person name="Lindquist E."/>
            <person name="Lipzen A."/>
            <person name="Khouja H.-R."/>
            <person name="Murat C."/>
            <person name="Ohm R."/>
            <person name="Olson A."/>
            <person name="Spatafora J."/>
            <person name="Veneault-Fourrey C."/>
            <person name="Henrissat B."/>
            <person name="Grigoriev I."/>
            <person name="Martin F."/>
            <person name="Perotto S."/>
        </authorList>
    </citation>
    <scope>NUCLEOTIDE SEQUENCE [LARGE SCALE GENOMIC DNA]</scope>
    <source>
        <strain evidence="7 8">UAMH 7357</strain>
    </source>
</reference>
<dbReference type="OrthoDB" id="66881at2759"/>
<evidence type="ECO:0000313" key="7">
    <source>
        <dbReference type="EMBL" id="PMD12323.1"/>
    </source>
</evidence>
<keyword evidence="6" id="KW-0812">Transmembrane</keyword>
<keyword evidence="4" id="KW-0521">NADP</keyword>
<gene>
    <name evidence="7" type="ORF">NA56DRAFT_613628</name>
</gene>
<dbReference type="GO" id="GO:0050661">
    <property type="term" value="F:NADP binding"/>
    <property type="evidence" value="ECO:0007669"/>
    <property type="project" value="InterPro"/>
</dbReference>
<keyword evidence="2" id="KW-0285">Flavoprotein</keyword>
<sequence>MRVAVIGGGPSGLVTLKTLITANDSLPGTEPIEAMLFEAEDSIGGTFKYRAYEDAELVSSRQLTTFSDYRFTREGPDFLSTTEYCTYLEGYVQHFQLQDYIQLSSVVTKVSPNIDGGHIVKYTKHDQTLEYHCEAVAICSGLHVTPNIPIIKGIYNVPKVMHSSEFKKRKQFGVNKHVMIVGTGETGMDIAYLAITSQTRTVTLCHRDGFLCAPKRAPEVSWLGMKPATTAQGNVPYDVGAASLFDTAYVHPLLRDSFLPWWYYDRFAKWTTWLVSGTKAGLDQWIGEISPERFHASKIFFNKSSKAMPYISVFFRKRFFFASWVNTLRSYIAQIPVIDTGDREIDLAPWPQSVSHDGVVKFIKTKRLEGHVVRARGIVKPDILIFATGYIQSFPFLDATYPLPQDADIRGICKQGNEDVAFIGFVRPSFGAIPPLAELQAQHWTLSLLSRLPATLTPQDHYKLHYPLGSRIKYGVDHESYAYQLACDMGSAPSFTEVICMGWKVAVTWALSAQVNTKFRLVGPYKWEGAKKVMETEIWDTVARRRGFFGHFTLSFLPIVLFGTLSAVLWVLEQIYKALKFLWKLLTTSSD</sequence>
<evidence type="ECO:0000256" key="4">
    <source>
        <dbReference type="ARBA" id="ARBA00022857"/>
    </source>
</evidence>
<dbReference type="InterPro" id="IPR036188">
    <property type="entry name" value="FAD/NAD-bd_sf"/>
</dbReference>
<keyword evidence="3" id="KW-0274">FAD</keyword>
<protein>
    <submittedName>
        <fullName evidence="7">FAD/NAD(P)-binding domain-containing protein</fullName>
    </submittedName>
</protein>
<evidence type="ECO:0000256" key="6">
    <source>
        <dbReference type="SAM" id="Phobius"/>
    </source>
</evidence>
<dbReference type="Pfam" id="PF00743">
    <property type="entry name" value="FMO-like"/>
    <property type="match status" value="2"/>
</dbReference>
<comment type="similarity">
    <text evidence="1">Belongs to the FMO family.</text>
</comment>
<dbReference type="PIRSF" id="PIRSF000332">
    <property type="entry name" value="FMO"/>
    <property type="match status" value="1"/>
</dbReference>
<dbReference type="EMBL" id="KZ613553">
    <property type="protein sequence ID" value="PMD12323.1"/>
    <property type="molecule type" value="Genomic_DNA"/>
</dbReference>
<evidence type="ECO:0000256" key="5">
    <source>
        <dbReference type="ARBA" id="ARBA00023002"/>
    </source>
</evidence>
<accession>A0A2J6PEB1</accession>
<dbReference type="PANTHER" id="PTHR23023">
    <property type="entry name" value="DIMETHYLANILINE MONOOXYGENASE"/>
    <property type="match status" value="1"/>
</dbReference>
<dbReference type="Gene3D" id="3.50.50.60">
    <property type="entry name" value="FAD/NAD(P)-binding domain"/>
    <property type="match status" value="1"/>
</dbReference>
<evidence type="ECO:0000313" key="8">
    <source>
        <dbReference type="Proteomes" id="UP000235672"/>
    </source>
</evidence>
<name>A0A2J6PEB1_9HELO</name>
<proteinExistence type="inferred from homology"/>
<dbReference type="SUPFAM" id="SSF51905">
    <property type="entry name" value="FAD/NAD(P)-binding domain"/>
    <property type="match status" value="1"/>
</dbReference>
<dbReference type="GO" id="GO:0004499">
    <property type="term" value="F:N,N-dimethylaniline monooxygenase activity"/>
    <property type="evidence" value="ECO:0007669"/>
    <property type="project" value="InterPro"/>
</dbReference>
<dbReference type="GO" id="GO:0050660">
    <property type="term" value="F:flavin adenine dinucleotide binding"/>
    <property type="evidence" value="ECO:0007669"/>
    <property type="project" value="InterPro"/>
</dbReference>
<dbReference type="InterPro" id="IPR050346">
    <property type="entry name" value="FMO-like"/>
</dbReference>
<evidence type="ECO:0000256" key="1">
    <source>
        <dbReference type="ARBA" id="ARBA00009183"/>
    </source>
</evidence>
<dbReference type="PRINTS" id="PR00370">
    <property type="entry name" value="FMOXYGENASE"/>
</dbReference>
<dbReference type="Proteomes" id="UP000235672">
    <property type="component" value="Unassembled WGS sequence"/>
</dbReference>
<evidence type="ECO:0000256" key="2">
    <source>
        <dbReference type="ARBA" id="ARBA00022630"/>
    </source>
</evidence>
<keyword evidence="8" id="KW-1185">Reference proteome</keyword>